<feature type="region of interest" description="Disordered" evidence="2">
    <location>
        <begin position="722"/>
        <end position="745"/>
    </location>
</feature>
<dbReference type="Proteomes" id="UP000001294">
    <property type="component" value="Unassembled WGS sequence"/>
</dbReference>
<keyword evidence="5" id="KW-1185">Reference proteome</keyword>
<reference evidence="5" key="1">
    <citation type="journal article" date="2015" name="Genome Announc.">
        <title>Genome sequence of the AIDS-associated pathogen Penicillium marneffei (ATCC18224) and its near taxonomic relative Talaromyces stipitatus (ATCC10500).</title>
        <authorList>
            <person name="Nierman W.C."/>
            <person name="Fedorova-Abrams N.D."/>
            <person name="Andrianopoulos A."/>
        </authorList>
    </citation>
    <scope>NUCLEOTIDE SEQUENCE [LARGE SCALE GENOMIC DNA]</scope>
    <source>
        <strain evidence="5">ATCC 18224 / CBS 334.59 / QM 7333</strain>
    </source>
</reference>
<feature type="transmembrane region" description="Helical" evidence="3">
    <location>
        <begin position="123"/>
        <end position="143"/>
    </location>
</feature>
<feature type="transmembrane region" description="Helical" evidence="3">
    <location>
        <begin position="50"/>
        <end position="72"/>
    </location>
</feature>
<feature type="compositionally biased region" description="Basic and acidic residues" evidence="2">
    <location>
        <begin position="631"/>
        <end position="651"/>
    </location>
</feature>
<dbReference type="EMBL" id="DS995899">
    <property type="protein sequence ID" value="EEA28378.1"/>
    <property type="molecule type" value="Genomic_DNA"/>
</dbReference>
<dbReference type="STRING" id="441960.B6Q559"/>
<protein>
    <submittedName>
        <fullName evidence="4">Uncharacterized protein</fullName>
    </submittedName>
</protein>
<feature type="compositionally biased region" description="Polar residues" evidence="2">
    <location>
        <begin position="619"/>
        <end position="630"/>
    </location>
</feature>
<feature type="coiled-coil region" evidence="1">
    <location>
        <begin position="539"/>
        <end position="566"/>
    </location>
</feature>
<name>B6Q559_TALMQ</name>
<accession>B6Q559</accession>
<feature type="coiled-coil region" evidence="1">
    <location>
        <begin position="432"/>
        <end position="459"/>
    </location>
</feature>
<evidence type="ECO:0000313" key="5">
    <source>
        <dbReference type="Proteomes" id="UP000001294"/>
    </source>
</evidence>
<feature type="region of interest" description="Disordered" evidence="2">
    <location>
        <begin position="618"/>
        <end position="651"/>
    </location>
</feature>
<feature type="transmembrane region" description="Helical" evidence="3">
    <location>
        <begin position="12"/>
        <end position="30"/>
    </location>
</feature>
<keyword evidence="3" id="KW-0472">Membrane</keyword>
<feature type="transmembrane region" description="Helical" evidence="3">
    <location>
        <begin position="288"/>
        <end position="308"/>
    </location>
</feature>
<dbReference type="PhylomeDB" id="B6Q559"/>
<dbReference type="VEuPathDB" id="FungiDB:PMAA_031920"/>
<evidence type="ECO:0000313" key="4">
    <source>
        <dbReference type="EMBL" id="EEA28378.1"/>
    </source>
</evidence>
<keyword evidence="3" id="KW-1133">Transmembrane helix</keyword>
<feature type="compositionally biased region" description="Polar residues" evidence="2">
    <location>
        <begin position="671"/>
        <end position="692"/>
    </location>
</feature>
<feature type="transmembrane region" description="Helical" evidence="3">
    <location>
        <begin position="199"/>
        <end position="220"/>
    </location>
</feature>
<feature type="transmembrane region" description="Helical" evidence="3">
    <location>
        <begin position="163"/>
        <end position="187"/>
    </location>
</feature>
<evidence type="ECO:0000256" key="3">
    <source>
        <dbReference type="SAM" id="Phobius"/>
    </source>
</evidence>
<organism evidence="4 5">
    <name type="scientific">Talaromyces marneffei (strain ATCC 18224 / CBS 334.59 / QM 7333)</name>
    <name type="common">Penicillium marneffei</name>
    <dbReference type="NCBI Taxonomy" id="441960"/>
    <lineage>
        <taxon>Eukaryota</taxon>
        <taxon>Fungi</taxon>
        <taxon>Dikarya</taxon>
        <taxon>Ascomycota</taxon>
        <taxon>Pezizomycotina</taxon>
        <taxon>Eurotiomycetes</taxon>
        <taxon>Eurotiomycetidae</taxon>
        <taxon>Eurotiales</taxon>
        <taxon>Trichocomaceae</taxon>
        <taxon>Talaromyces</taxon>
        <taxon>Talaromyces sect. Talaromyces</taxon>
    </lineage>
</organism>
<dbReference type="OrthoDB" id="4227163at2759"/>
<feature type="region of interest" description="Disordered" evidence="2">
    <location>
        <begin position="671"/>
        <end position="698"/>
    </location>
</feature>
<dbReference type="HOGENOM" id="CLU_392407_0_0_1"/>
<evidence type="ECO:0000256" key="1">
    <source>
        <dbReference type="SAM" id="Coils"/>
    </source>
</evidence>
<proteinExistence type="predicted"/>
<sequence>MDGFLAHFVPFLREVAISAAIEILISLLLEEPTSFYLNILFNPIFTKAKIYSYEGLVCTIYATALYGICQFLKAFSTMPMEEAGDYQMAALYWYPITELDLIMNSMDDEWDYIAPLFATIHHIYMVFVCCFVGLSLGCGLIIHTHLPAWTLPYPQWFRSAYTFIATICSGTVRIIQYIYASVELLLAYCLDLLLPESPLCLIVSSTGLILGDILLAMWAANILVPAHPSDQFNTMRFWNKSSEIPPHGAVFTWRFGSPPTPGYGSKCYPARFATWYNNQHELDEMHHYPAFTGPIALLIIFVGFTLIWGDKPQKLRQVEHTIEETLRKNEITHDFEDYLRKRLSRTDGCKAFLAANLKAFRDVVARNRTLIYSIGVLNGRAQRAQNDLTERAQQLDAYTRECLDLRGVNAYLQTELGRLRVSADVQARTTHLASANNENVNLQHQMDNLRQKLEAVRGSTETAEVRATAAETDGSRLREQELSEQQSTFEREKSATKAAANNDTNIITELRTRNNAMIAHIQTLQVGLNTQEARSAETIRAAEQTVRVLQDELAAMRRDLKAREERTKTVVRNRGLQMRKVHRIRQKKTSNLKILCQEEKETSTAYKNHNQLLEHRLSQLDTSRQGSTQVIHDRHKDNEARKLRDQLERSQARNRILQDEVRNQQETIDQLQRQSVTAATMSPGQQQPSTPRSRAESDEIVRVRTELTHAEEDIRRLRIQVSNLQMQRGGSKSGDPFMRGNQRRR</sequence>
<gene>
    <name evidence="4" type="ORF">PMAA_031920</name>
</gene>
<keyword evidence="3" id="KW-0812">Transmembrane</keyword>
<dbReference type="AlphaFoldDB" id="B6Q559"/>
<evidence type="ECO:0000256" key="2">
    <source>
        <dbReference type="SAM" id="MobiDB-lite"/>
    </source>
</evidence>
<keyword evidence="1" id="KW-0175">Coiled coil</keyword>